<gene>
    <name evidence="8" type="ORF">RM572_27845</name>
</gene>
<comment type="caution">
    <text evidence="8">The sequence shown here is derived from an EMBL/GenBank/DDBJ whole genome shotgun (WGS) entry which is preliminary data.</text>
</comment>
<keyword evidence="2" id="KW-0378">Hydrolase</keyword>
<evidence type="ECO:0000256" key="2">
    <source>
        <dbReference type="ARBA" id="ARBA00022801"/>
    </source>
</evidence>
<keyword evidence="9" id="KW-1185">Reference proteome</keyword>
<dbReference type="SUPFAM" id="SSF52540">
    <property type="entry name" value="P-loop containing nucleoside triphosphate hydrolases"/>
    <property type="match status" value="1"/>
</dbReference>
<keyword evidence="5" id="KW-0051">Antiviral defense</keyword>
<protein>
    <recommendedName>
        <fullName evidence="10">CRISPR-associated helicase Cas3</fullName>
    </recommendedName>
</protein>
<keyword evidence="4" id="KW-0067">ATP-binding</keyword>
<accession>A0ABU2P010</accession>
<evidence type="ECO:0000256" key="5">
    <source>
        <dbReference type="ARBA" id="ARBA00023118"/>
    </source>
</evidence>
<evidence type="ECO:0000256" key="4">
    <source>
        <dbReference type="ARBA" id="ARBA00022840"/>
    </source>
</evidence>
<dbReference type="InterPro" id="IPR027417">
    <property type="entry name" value="P-loop_NTPase"/>
</dbReference>
<dbReference type="Gene3D" id="3.40.50.300">
    <property type="entry name" value="P-loop containing nucleotide triphosphate hydrolases"/>
    <property type="match status" value="1"/>
</dbReference>
<keyword evidence="3" id="KW-0347">Helicase</keyword>
<dbReference type="Pfam" id="PF22590">
    <property type="entry name" value="Cas3-like_C_2"/>
    <property type="match status" value="1"/>
</dbReference>
<sequence>MVVDEAHAYDAYTHALLLRLLEWLGALGVPVVLLSATLTGDIARGLVRAYLTGAEPFGTPREVPAPAYPGWVYASARCDLVLEPAEPLRSERERRLAVDVRHVAQSYESDRVDGRLAAVLDALVGVADEGGCVAVICTTVAEAQQTYRALREHYRSRYGAGYLGWDDRSGEDGEREDAAAGPRLRLLHARFPAHRRAEITAEAEGWFGRTDKSGVCRPTGPRGAVLVATQVIEQSLDLDFDLVVSDLAPMAMLLQRAGRVWRHLDPPPRRPTWAREPRLVVLAPIGKDGHLAVPKAWGEVYQLSLLQRTLELLDQRGGEPIAVPGDVQSLVDGVYAEEFVSAVPDKLVERDFRRLADDMARSAMADMVALPPPHRVTSLHSLTTSDADEDLVRTRLGAESVPVLPVFENEDGRWLDEGCSITLPETGEGRNGRFTRAEIRKVLSYVAPLAHGNWRTACGSANEPPSAWGEEPRLARLVLLPQRVTRDGVVGTDLDEFRITYDRVLGMVTQRRNQATAVT</sequence>
<evidence type="ECO:0008006" key="10">
    <source>
        <dbReference type="Google" id="ProtNLM"/>
    </source>
</evidence>
<keyword evidence="1" id="KW-0547">Nucleotide-binding</keyword>
<organism evidence="8 9">
    <name type="scientific">Streptomyces hazeniae</name>
    <dbReference type="NCBI Taxonomy" id="3075538"/>
    <lineage>
        <taxon>Bacteria</taxon>
        <taxon>Bacillati</taxon>
        <taxon>Actinomycetota</taxon>
        <taxon>Actinomycetes</taxon>
        <taxon>Kitasatosporales</taxon>
        <taxon>Streptomycetaceae</taxon>
        <taxon>Streptomyces</taxon>
    </lineage>
</organism>
<dbReference type="RefSeq" id="WP_311676153.1">
    <property type="nucleotide sequence ID" value="NZ_JAVREQ010000042.1"/>
</dbReference>
<evidence type="ECO:0000259" key="6">
    <source>
        <dbReference type="Pfam" id="PF18395"/>
    </source>
</evidence>
<evidence type="ECO:0000313" key="8">
    <source>
        <dbReference type="EMBL" id="MDT0382575.1"/>
    </source>
</evidence>
<proteinExistence type="predicted"/>
<evidence type="ECO:0000259" key="7">
    <source>
        <dbReference type="Pfam" id="PF22590"/>
    </source>
</evidence>
<reference evidence="9" key="1">
    <citation type="submission" date="2023-07" db="EMBL/GenBank/DDBJ databases">
        <title>30 novel species of actinomycetes from the DSMZ collection.</title>
        <authorList>
            <person name="Nouioui I."/>
        </authorList>
    </citation>
    <scope>NUCLEOTIDE SEQUENCE [LARGE SCALE GENOMIC DNA]</scope>
    <source>
        <strain evidence="9">DSM 42041</strain>
    </source>
</reference>
<evidence type="ECO:0000256" key="3">
    <source>
        <dbReference type="ARBA" id="ARBA00022806"/>
    </source>
</evidence>
<dbReference type="Pfam" id="PF18395">
    <property type="entry name" value="Cas3_C"/>
    <property type="match status" value="1"/>
</dbReference>
<evidence type="ECO:0000313" key="9">
    <source>
        <dbReference type="Proteomes" id="UP001183414"/>
    </source>
</evidence>
<feature type="domain" description="CRISPR-associated nuclease/helicase Cas3" evidence="7">
    <location>
        <begin position="130"/>
        <end position="263"/>
    </location>
</feature>
<dbReference type="InterPro" id="IPR054712">
    <property type="entry name" value="Cas3-like_dom"/>
</dbReference>
<feature type="domain" description="Cas3 C-terminal" evidence="6">
    <location>
        <begin position="395"/>
        <end position="507"/>
    </location>
</feature>
<evidence type="ECO:0000256" key="1">
    <source>
        <dbReference type="ARBA" id="ARBA00022741"/>
    </source>
</evidence>
<dbReference type="Proteomes" id="UP001183414">
    <property type="component" value="Unassembled WGS sequence"/>
</dbReference>
<dbReference type="EMBL" id="JAVREQ010000042">
    <property type="protein sequence ID" value="MDT0382575.1"/>
    <property type="molecule type" value="Genomic_DNA"/>
</dbReference>
<dbReference type="InterPro" id="IPR041372">
    <property type="entry name" value="Cas3_C"/>
</dbReference>
<name>A0ABU2P010_9ACTN</name>